<evidence type="ECO:0000313" key="3">
    <source>
        <dbReference type="Proteomes" id="UP001283341"/>
    </source>
</evidence>
<reference evidence="2" key="1">
    <citation type="journal article" date="2023" name="Mol. Phylogenet. Evol.">
        <title>Genome-scale phylogeny and comparative genomics of the fungal order Sordariales.</title>
        <authorList>
            <person name="Hensen N."/>
            <person name="Bonometti L."/>
            <person name="Westerberg I."/>
            <person name="Brannstrom I.O."/>
            <person name="Guillou S."/>
            <person name="Cros-Aarteil S."/>
            <person name="Calhoun S."/>
            <person name="Haridas S."/>
            <person name="Kuo A."/>
            <person name="Mondo S."/>
            <person name="Pangilinan J."/>
            <person name="Riley R."/>
            <person name="LaButti K."/>
            <person name="Andreopoulos B."/>
            <person name="Lipzen A."/>
            <person name="Chen C."/>
            <person name="Yan M."/>
            <person name="Daum C."/>
            <person name="Ng V."/>
            <person name="Clum A."/>
            <person name="Steindorff A."/>
            <person name="Ohm R.A."/>
            <person name="Martin F."/>
            <person name="Silar P."/>
            <person name="Natvig D.O."/>
            <person name="Lalanne C."/>
            <person name="Gautier V."/>
            <person name="Ament-Velasquez S.L."/>
            <person name="Kruys A."/>
            <person name="Hutchinson M.I."/>
            <person name="Powell A.J."/>
            <person name="Barry K."/>
            <person name="Miller A.N."/>
            <person name="Grigoriev I.V."/>
            <person name="Debuchy R."/>
            <person name="Gladieux P."/>
            <person name="Hiltunen Thoren M."/>
            <person name="Johannesson H."/>
        </authorList>
    </citation>
    <scope>NUCLEOTIDE SEQUENCE</scope>
    <source>
        <strain evidence="2">CBS 118394</strain>
    </source>
</reference>
<feature type="signal peptide" evidence="1">
    <location>
        <begin position="1"/>
        <end position="24"/>
    </location>
</feature>
<evidence type="ECO:0000256" key="1">
    <source>
        <dbReference type="SAM" id="SignalP"/>
    </source>
</evidence>
<name>A0AAE0M8C7_9PEZI</name>
<reference evidence="2" key="2">
    <citation type="submission" date="2023-06" db="EMBL/GenBank/DDBJ databases">
        <authorList>
            <consortium name="Lawrence Berkeley National Laboratory"/>
            <person name="Haridas S."/>
            <person name="Hensen N."/>
            <person name="Bonometti L."/>
            <person name="Westerberg I."/>
            <person name="Brannstrom I.O."/>
            <person name="Guillou S."/>
            <person name="Cros-Aarteil S."/>
            <person name="Calhoun S."/>
            <person name="Kuo A."/>
            <person name="Mondo S."/>
            <person name="Pangilinan J."/>
            <person name="Riley R."/>
            <person name="Labutti K."/>
            <person name="Andreopoulos B."/>
            <person name="Lipzen A."/>
            <person name="Chen C."/>
            <person name="Yanf M."/>
            <person name="Daum C."/>
            <person name="Ng V."/>
            <person name="Clum A."/>
            <person name="Steindorff A."/>
            <person name="Ohm R."/>
            <person name="Martin F."/>
            <person name="Silar P."/>
            <person name="Natvig D."/>
            <person name="Lalanne C."/>
            <person name="Gautier V."/>
            <person name="Ament-Velasquez S.L."/>
            <person name="Kruys A."/>
            <person name="Hutchinson M.I."/>
            <person name="Powell A.J."/>
            <person name="Barry K."/>
            <person name="Miller A.N."/>
            <person name="Grigoriev I.V."/>
            <person name="Debuchy R."/>
            <person name="Gladieux P."/>
            <person name="Thoren M.H."/>
            <person name="Johannesson H."/>
        </authorList>
    </citation>
    <scope>NUCLEOTIDE SEQUENCE</scope>
    <source>
        <strain evidence="2">CBS 118394</strain>
    </source>
</reference>
<gene>
    <name evidence="2" type="ORF">B0H66DRAFT_219308</name>
</gene>
<proteinExistence type="predicted"/>
<dbReference type="Proteomes" id="UP001283341">
    <property type="component" value="Unassembled WGS sequence"/>
</dbReference>
<evidence type="ECO:0000313" key="2">
    <source>
        <dbReference type="EMBL" id="KAK3323072.1"/>
    </source>
</evidence>
<organism evidence="2 3">
    <name type="scientific">Apodospora peruviana</name>
    <dbReference type="NCBI Taxonomy" id="516989"/>
    <lineage>
        <taxon>Eukaryota</taxon>
        <taxon>Fungi</taxon>
        <taxon>Dikarya</taxon>
        <taxon>Ascomycota</taxon>
        <taxon>Pezizomycotina</taxon>
        <taxon>Sordariomycetes</taxon>
        <taxon>Sordariomycetidae</taxon>
        <taxon>Sordariales</taxon>
        <taxon>Lasiosphaeriaceae</taxon>
        <taxon>Apodospora</taxon>
    </lineage>
</organism>
<sequence>MQLFWTSYPGCVLGLTALLVGTMASYVSLAGAECCGVTRQLRAIGTGGCSGVSMQEHQSAWQGASSIGQGWCIAYFMLLSPTSQPGLSHSPLSTI</sequence>
<protein>
    <submittedName>
        <fullName evidence="2">Uncharacterized protein</fullName>
    </submittedName>
</protein>
<keyword evidence="1" id="KW-0732">Signal</keyword>
<dbReference type="AlphaFoldDB" id="A0AAE0M8C7"/>
<keyword evidence="3" id="KW-1185">Reference proteome</keyword>
<feature type="chain" id="PRO_5042218385" evidence="1">
    <location>
        <begin position="25"/>
        <end position="95"/>
    </location>
</feature>
<dbReference type="EMBL" id="JAUEDM010000003">
    <property type="protein sequence ID" value="KAK3323072.1"/>
    <property type="molecule type" value="Genomic_DNA"/>
</dbReference>
<comment type="caution">
    <text evidence="2">The sequence shown here is derived from an EMBL/GenBank/DDBJ whole genome shotgun (WGS) entry which is preliminary data.</text>
</comment>
<accession>A0AAE0M8C7</accession>